<gene>
    <name evidence="2" type="primary">Nfu_g_1_011192</name>
</gene>
<accession>A0A1A8FLM4</accession>
<feature type="region of interest" description="Disordered" evidence="1">
    <location>
        <begin position="8"/>
        <end position="45"/>
    </location>
</feature>
<feature type="non-terminal residue" evidence="2">
    <location>
        <position position="1"/>
    </location>
</feature>
<protein>
    <submittedName>
        <fullName evidence="2">Uncharacterized protein</fullName>
    </submittedName>
</protein>
<evidence type="ECO:0000313" key="2">
    <source>
        <dbReference type="EMBL" id="SBQ60340.1"/>
    </source>
</evidence>
<feature type="region of interest" description="Disordered" evidence="1">
    <location>
        <begin position="59"/>
        <end position="87"/>
    </location>
</feature>
<feature type="compositionally biased region" description="Low complexity" evidence="1">
    <location>
        <begin position="68"/>
        <end position="87"/>
    </location>
</feature>
<organism evidence="2">
    <name type="scientific">Nothobranchius korthausae</name>
    <dbReference type="NCBI Taxonomy" id="1143690"/>
    <lineage>
        <taxon>Eukaryota</taxon>
        <taxon>Metazoa</taxon>
        <taxon>Chordata</taxon>
        <taxon>Craniata</taxon>
        <taxon>Vertebrata</taxon>
        <taxon>Euteleostomi</taxon>
        <taxon>Actinopterygii</taxon>
        <taxon>Neopterygii</taxon>
        <taxon>Teleostei</taxon>
        <taxon>Neoteleostei</taxon>
        <taxon>Acanthomorphata</taxon>
        <taxon>Ovalentaria</taxon>
        <taxon>Atherinomorphae</taxon>
        <taxon>Cyprinodontiformes</taxon>
        <taxon>Nothobranchiidae</taxon>
        <taxon>Nothobranchius</taxon>
    </lineage>
</organism>
<proteinExistence type="predicted"/>
<feature type="compositionally biased region" description="Polar residues" evidence="1">
    <location>
        <begin position="8"/>
        <end position="35"/>
    </location>
</feature>
<dbReference type="AlphaFoldDB" id="A0A1A8FLM4"/>
<reference evidence="2" key="2">
    <citation type="submission" date="2016-06" db="EMBL/GenBank/DDBJ databases">
        <title>The genome of a short-lived fish provides insights into sex chromosome evolution and the genetic control of aging.</title>
        <authorList>
            <person name="Reichwald K."/>
            <person name="Felder M."/>
            <person name="Petzold A."/>
            <person name="Koch P."/>
            <person name="Groth M."/>
            <person name="Platzer M."/>
        </authorList>
    </citation>
    <scope>NUCLEOTIDE SEQUENCE</scope>
    <source>
        <tissue evidence="2">Brain</tissue>
    </source>
</reference>
<reference evidence="2" key="1">
    <citation type="submission" date="2016-05" db="EMBL/GenBank/DDBJ databases">
        <authorList>
            <person name="Lavstsen T."/>
            <person name="Jespersen J.S."/>
        </authorList>
    </citation>
    <scope>NUCLEOTIDE SEQUENCE</scope>
    <source>
        <tissue evidence="2">Brain</tissue>
    </source>
</reference>
<evidence type="ECO:0000256" key="1">
    <source>
        <dbReference type="SAM" id="MobiDB-lite"/>
    </source>
</evidence>
<name>A0A1A8FLM4_9TELE</name>
<dbReference type="EMBL" id="HAEB01013813">
    <property type="protein sequence ID" value="SBQ60340.1"/>
    <property type="molecule type" value="Transcribed_RNA"/>
</dbReference>
<sequence length="131" mass="14256">LLWISRLRSSQNDANDSQVASPSCNKSLHPVSTLQDGARAEHSTQFVTKKAAVHHIWAGDKVRGGGAPPSSGGAQNHSSASSRRANSVTTTLKPVQFYKPQFAVVEEATDVKKVQEQFREICKCPAPRFEI</sequence>